<dbReference type="Ensembl" id="ENSMALT00000002710.1">
    <property type="protein sequence ID" value="ENSMALP00000002635.1"/>
    <property type="gene ID" value="ENSMALG00000001965.1"/>
</dbReference>
<evidence type="ECO:0000313" key="7">
    <source>
        <dbReference type="Ensembl" id="ENSMALP00000002635.1"/>
    </source>
</evidence>
<dbReference type="GO" id="GO:0005125">
    <property type="term" value="F:cytokine activity"/>
    <property type="evidence" value="ECO:0007669"/>
    <property type="project" value="UniProtKB-KW"/>
</dbReference>
<keyword evidence="5" id="KW-1133">Transmembrane helix</keyword>
<proteinExistence type="inferred from homology"/>
<dbReference type="STRING" id="43700.ENSMALP00000002635"/>
<dbReference type="SUPFAM" id="SSF49842">
    <property type="entry name" value="TNF-like"/>
    <property type="match status" value="1"/>
</dbReference>
<dbReference type="InterPro" id="IPR006052">
    <property type="entry name" value="TNF_dom"/>
</dbReference>
<organism evidence="7 8">
    <name type="scientific">Monopterus albus</name>
    <name type="common">Swamp eel</name>
    <dbReference type="NCBI Taxonomy" id="43700"/>
    <lineage>
        <taxon>Eukaryota</taxon>
        <taxon>Metazoa</taxon>
        <taxon>Chordata</taxon>
        <taxon>Craniata</taxon>
        <taxon>Vertebrata</taxon>
        <taxon>Euteleostomi</taxon>
        <taxon>Actinopterygii</taxon>
        <taxon>Neopterygii</taxon>
        <taxon>Teleostei</taxon>
        <taxon>Neoteleostei</taxon>
        <taxon>Acanthomorphata</taxon>
        <taxon>Anabantaria</taxon>
        <taxon>Synbranchiformes</taxon>
        <taxon>Synbranchidae</taxon>
        <taxon>Monopterus</taxon>
    </lineage>
</organism>
<dbReference type="PANTHER" id="PTHR11471">
    <property type="entry name" value="TUMOR NECROSIS FACTOR FAMILY MEMBER"/>
    <property type="match status" value="1"/>
</dbReference>
<dbReference type="GO" id="GO:0005615">
    <property type="term" value="C:extracellular space"/>
    <property type="evidence" value="ECO:0007669"/>
    <property type="project" value="UniProtKB-KW"/>
</dbReference>
<reference evidence="7" key="1">
    <citation type="submission" date="2025-08" db="UniProtKB">
        <authorList>
            <consortium name="Ensembl"/>
        </authorList>
    </citation>
    <scope>IDENTIFICATION</scope>
</reference>
<dbReference type="Gene3D" id="2.60.120.40">
    <property type="match status" value="1"/>
</dbReference>
<name>A0A3Q3Q205_MONAL</name>
<evidence type="ECO:0000256" key="4">
    <source>
        <dbReference type="ARBA" id="ARBA00023136"/>
    </source>
</evidence>
<feature type="transmembrane region" description="Helical" evidence="5">
    <location>
        <begin position="38"/>
        <end position="61"/>
    </location>
</feature>
<dbReference type="GO" id="GO:0016020">
    <property type="term" value="C:membrane"/>
    <property type="evidence" value="ECO:0007669"/>
    <property type="project" value="UniProtKB-SubCell"/>
</dbReference>
<dbReference type="Proteomes" id="UP000261600">
    <property type="component" value="Unplaced"/>
</dbReference>
<evidence type="ECO:0000256" key="5">
    <source>
        <dbReference type="SAM" id="Phobius"/>
    </source>
</evidence>
<accession>A0A3Q3Q205</accession>
<keyword evidence="5" id="KW-0812">Transmembrane</keyword>
<dbReference type="PANTHER" id="PTHR11471:SF34">
    <property type="entry name" value="TUMOR NECROSIS FACTOR LIGAND SUPERFAMILY MEMBER 14"/>
    <property type="match status" value="1"/>
</dbReference>
<evidence type="ECO:0000313" key="8">
    <source>
        <dbReference type="Proteomes" id="UP000261600"/>
    </source>
</evidence>
<dbReference type="GO" id="GO:0005164">
    <property type="term" value="F:tumor necrosis factor receptor binding"/>
    <property type="evidence" value="ECO:0007669"/>
    <property type="project" value="InterPro"/>
</dbReference>
<evidence type="ECO:0000256" key="2">
    <source>
        <dbReference type="ARBA" id="ARBA00008670"/>
    </source>
</evidence>
<keyword evidence="8" id="KW-1185">Reference proteome</keyword>
<evidence type="ECO:0000256" key="1">
    <source>
        <dbReference type="ARBA" id="ARBA00004370"/>
    </source>
</evidence>
<feature type="domain" description="THD" evidence="6">
    <location>
        <begin position="96"/>
        <end position="229"/>
    </location>
</feature>
<keyword evidence="3" id="KW-0202">Cytokine</keyword>
<comment type="similarity">
    <text evidence="2">Belongs to the tumor necrosis factor family.</text>
</comment>
<evidence type="ECO:0000259" key="6">
    <source>
        <dbReference type="PROSITE" id="PS50049"/>
    </source>
</evidence>
<dbReference type="Pfam" id="PF00229">
    <property type="entry name" value="TNF"/>
    <property type="match status" value="1"/>
</dbReference>
<dbReference type="InterPro" id="IPR008983">
    <property type="entry name" value="Tumour_necrosis_fac-like_dom"/>
</dbReference>
<sequence>MAEDGYPSVYVVDSHATRPPVPMRQNQVQRRHGVAQTLLFLLVSLALCGMAVEACLIYHLYQSESVSISFISELSPAYSAFHSVTISPGDVSPSKPVAHLTDGQDVVHGKEIMAWSMVADPLLYEIDYKDGNLVIQKEGYYYVYSKVFFFDSDKFNHYINVKSKLYPGGYIPLLQAQKYSQHSNTVRSNSYLGGVFHFYKDDAIFVKVSSTSKLDRHKSFENTFGAFMI</sequence>
<dbReference type="SMART" id="SM00207">
    <property type="entry name" value="TNF"/>
    <property type="match status" value="1"/>
</dbReference>
<dbReference type="GO" id="GO:0006955">
    <property type="term" value="P:immune response"/>
    <property type="evidence" value="ECO:0007669"/>
    <property type="project" value="InterPro"/>
</dbReference>
<comment type="subcellular location">
    <subcellularLocation>
        <location evidence="1">Membrane</location>
    </subcellularLocation>
</comment>
<protein>
    <recommendedName>
        <fullName evidence="6">THD domain-containing protein</fullName>
    </recommendedName>
</protein>
<keyword evidence="4 5" id="KW-0472">Membrane</keyword>
<evidence type="ECO:0000256" key="3">
    <source>
        <dbReference type="ARBA" id="ARBA00022514"/>
    </source>
</evidence>
<dbReference type="AlphaFoldDB" id="A0A3Q3Q205"/>
<dbReference type="PROSITE" id="PS50049">
    <property type="entry name" value="THD_2"/>
    <property type="match status" value="1"/>
</dbReference>
<reference evidence="7" key="2">
    <citation type="submission" date="2025-09" db="UniProtKB">
        <authorList>
            <consortium name="Ensembl"/>
        </authorList>
    </citation>
    <scope>IDENTIFICATION</scope>
</reference>